<reference evidence="2 3" key="1">
    <citation type="submission" date="2024-04" db="EMBL/GenBank/DDBJ databases">
        <title>draft genome sequnece of Paenibacillus filicis.</title>
        <authorList>
            <person name="Kim D.-U."/>
        </authorList>
    </citation>
    <scope>NUCLEOTIDE SEQUENCE [LARGE SCALE GENOMIC DNA]</scope>
    <source>
        <strain evidence="2 3">KACC14197</strain>
    </source>
</reference>
<proteinExistence type="predicted"/>
<sequence length="112" mass="13152">MKQPFIFIDKNNIKISVDDKFFIKYNQVTVFKERSVAVMKNTKKRNYFSSCRKNKGTLSLVASELGISTVYLRMIENGTFKPGRDLMIRLSHYFDEPLEKLFPDLFENEISV</sequence>
<dbReference type="Gene3D" id="1.10.260.40">
    <property type="entry name" value="lambda repressor-like DNA-binding domains"/>
    <property type="match status" value="1"/>
</dbReference>
<comment type="caution">
    <text evidence="2">The sequence shown here is derived from an EMBL/GenBank/DDBJ whole genome shotgun (WGS) entry which is preliminary data.</text>
</comment>
<dbReference type="EMBL" id="JBBPCC010000038">
    <property type="protein sequence ID" value="MEK8132936.1"/>
    <property type="molecule type" value="Genomic_DNA"/>
</dbReference>
<evidence type="ECO:0000259" key="1">
    <source>
        <dbReference type="PROSITE" id="PS50943"/>
    </source>
</evidence>
<accession>A0ABU9DVM2</accession>
<dbReference type="InterPro" id="IPR001387">
    <property type="entry name" value="Cro/C1-type_HTH"/>
</dbReference>
<name>A0ABU9DVM2_9BACL</name>
<evidence type="ECO:0000313" key="3">
    <source>
        <dbReference type="Proteomes" id="UP001469365"/>
    </source>
</evidence>
<protein>
    <submittedName>
        <fullName evidence="2">Helix-turn-helix transcriptional regulator</fullName>
    </submittedName>
</protein>
<dbReference type="RefSeq" id="WP_341420063.1">
    <property type="nucleotide sequence ID" value="NZ_JBBPCC010000038.1"/>
</dbReference>
<dbReference type="PROSITE" id="PS50943">
    <property type="entry name" value="HTH_CROC1"/>
    <property type="match status" value="1"/>
</dbReference>
<dbReference type="SUPFAM" id="SSF47413">
    <property type="entry name" value="lambda repressor-like DNA-binding domains"/>
    <property type="match status" value="1"/>
</dbReference>
<dbReference type="Proteomes" id="UP001469365">
    <property type="component" value="Unassembled WGS sequence"/>
</dbReference>
<keyword evidence="3" id="KW-1185">Reference proteome</keyword>
<dbReference type="CDD" id="cd00093">
    <property type="entry name" value="HTH_XRE"/>
    <property type="match status" value="1"/>
</dbReference>
<feature type="domain" description="HTH cro/C1-type" evidence="1">
    <location>
        <begin position="52"/>
        <end position="101"/>
    </location>
</feature>
<dbReference type="InterPro" id="IPR010982">
    <property type="entry name" value="Lambda_DNA-bd_dom_sf"/>
</dbReference>
<organism evidence="2 3">
    <name type="scientific">Paenibacillus filicis</name>
    <dbReference type="NCBI Taxonomy" id="669464"/>
    <lineage>
        <taxon>Bacteria</taxon>
        <taxon>Bacillati</taxon>
        <taxon>Bacillota</taxon>
        <taxon>Bacilli</taxon>
        <taxon>Bacillales</taxon>
        <taxon>Paenibacillaceae</taxon>
        <taxon>Paenibacillus</taxon>
    </lineage>
</organism>
<dbReference type="Pfam" id="PF01381">
    <property type="entry name" value="HTH_3"/>
    <property type="match status" value="1"/>
</dbReference>
<gene>
    <name evidence="2" type="ORF">WMW72_34145</name>
</gene>
<evidence type="ECO:0000313" key="2">
    <source>
        <dbReference type="EMBL" id="MEK8132936.1"/>
    </source>
</evidence>